<reference evidence="1 3" key="1">
    <citation type="journal article" date="2004" name="Nature">
        <title>Genome duplication in the teleost fish Tetraodon nigroviridis reveals the early vertebrate proto-karyotype.</title>
        <authorList>
            <person name="Jaillon O."/>
            <person name="Aury J.-M."/>
            <person name="Brunet F."/>
            <person name="Petit J.-L."/>
            <person name="Stange-Thomann N."/>
            <person name="Mauceli E."/>
            <person name="Bouneau L."/>
            <person name="Fischer C."/>
            <person name="Ozouf-Costaz C."/>
            <person name="Bernot A."/>
            <person name="Nicaud S."/>
            <person name="Jaffe D."/>
            <person name="Fisher S."/>
            <person name="Lutfalla G."/>
            <person name="Dossat C."/>
            <person name="Segurens B."/>
            <person name="Dasilva C."/>
            <person name="Salanoubat M."/>
            <person name="Levy M."/>
            <person name="Boudet N."/>
            <person name="Castellano S."/>
            <person name="Anthouard V."/>
            <person name="Jubin C."/>
            <person name="Castelli V."/>
            <person name="Katinka M."/>
            <person name="Vacherie B."/>
            <person name="Biemont C."/>
            <person name="Skalli Z."/>
            <person name="Cattolico L."/>
            <person name="Poulain J."/>
            <person name="De Berardinis V."/>
            <person name="Cruaud C."/>
            <person name="Duprat S."/>
            <person name="Brottier P."/>
            <person name="Coutanceau J.-P."/>
            <person name="Gouzy J."/>
            <person name="Parra G."/>
            <person name="Lardier G."/>
            <person name="Chapple C."/>
            <person name="McKernan K.J."/>
            <person name="McEwan P."/>
            <person name="Bosak S."/>
            <person name="Kellis M."/>
            <person name="Volff J.-N."/>
            <person name="Guigo R."/>
            <person name="Zody M.C."/>
            <person name="Mesirov J."/>
            <person name="Lindblad-Toh K."/>
            <person name="Birren B."/>
            <person name="Nusbaum C."/>
            <person name="Kahn D."/>
            <person name="Robinson-Rechavi M."/>
            <person name="Laudet V."/>
            <person name="Schachter V."/>
            <person name="Quetier F."/>
            <person name="Saurin W."/>
            <person name="Scarpelli C."/>
            <person name="Wincker P."/>
            <person name="Lander E.S."/>
            <person name="Weissenbach J."/>
            <person name="Roest Crollius H."/>
        </authorList>
    </citation>
    <scope>NUCLEOTIDE SEQUENCE [LARGE SCALE GENOMIC DNA]</scope>
</reference>
<reference evidence="2" key="3">
    <citation type="submission" date="2025-05" db="UniProtKB">
        <authorList>
            <consortium name="Ensembl"/>
        </authorList>
    </citation>
    <scope>IDENTIFICATION</scope>
</reference>
<reference evidence="1" key="2">
    <citation type="submission" date="2004-02" db="EMBL/GenBank/DDBJ databases">
        <authorList>
            <consortium name="Genoscope"/>
            <consortium name="Whitehead Institute Centre for Genome Research"/>
        </authorList>
    </citation>
    <scope>NUCLEOTIDE SEQUENCE</scope>
</reference>
<keyword evidence="3" id="KW-1185">Reference proteome</keyword>
<dbReference type="EMBL" id="CAAE01007089">
    <property type="protein sequence ID" value="CAF89627.1"/>
    <property type="molecule type" value="Genomic_DNA"/>
</dbReference>
<evidence type="ECO:0000313" key="2">
    <source>
        <dbReference type="Ensembl" id="ENSTNIP00000005142.1"/>
    </source>
</evidence>
<dbReference type="Ensembl" id="ENSTNIT00000005288.1">
    <property type="protein sequence ID" value="ENSTNIP00000005142.1"/>
    <property type="gene ID" value="ENSTNIG00000002590.1"/>
</dbReference>
<name>Q4TBV5_TETNG</name>
<accession>Q4TBV5</accession>
<dbReference type="GeneTree" id="ENSGT00390000012799"/>
<dbReference type="Proteomes" id="UP000007303">
    <property type="component" value="Unassembled WGS sequence"/>
</dbReference>
<proteinExistence type="predicted"/>
<dbReference type="InterPro" id="IPR029063">
    <property type="entry name" value="SAM-dependent_MTases_sf"/>
</dbReference>
<evidence type="ECO:0000313" key="3">
    <source>
        <dbReference type="Proteomes" id="UP000007303"/>
    </source>
</evidence>
<dbReference type="PANTHER" id="PTHR43675:SF1">
    <property type="entry name" value="RIKEN CDNA 2700097O09 GENE"/>
    <property type="match status" value="1"/>
</dbReference>
<organism evidence="1">
    <name type="scientific">Tetraodon nigroviridis</name>
    <name type="common">Spotted green pufferfish</name>
    <name type="synonym">Chelonodon nigroviridis</name>
    <dbReference type="NCBI Taxonomy" id="99883"/>
    <lineage>
        <taxon>Eukaryota</taxon>
        <taxon>Metazoa</taxon>
        <taxon>Chordata</taxon>
        <taxon>Craniata</taxon>
        <taxon>Vertebrata</taxon>
        <taxon>Euteleostomi</taxon>
        <taxon>Actinopterygii</taxon>
        <taxon>Neopterygii</taxon>
        <taxon>Teleostei</taxon>
        <taxon>Neoteleostei</taxon>
        <taxon>Acanthomorphata</taxon>
        <taxon>Eupercaria</taxon>
        <taxon>Tetraodontiformes</taxon>
        <taxon>Tetradontoidea</taxon>
        <taxon>Tetraodontidae</taxon>
        <taxon>Tetraodon</taxon>
    </lineage>
</organism>
<dbReference type="SUPFAM" id="SSF53335">
    <property type="entry name" value="S-adenosyl-L-methionine-dependent methyltransferases"/>
    <property type="match status" value="1"/>
</dbReference>
<dbReference type="AlphaFoldDB" id="Q4TBV5"/>
<gene>
    <name evidence="1" type="ORF">GSTENG00003596001</name>
</gene>
<protein>
    <submittedName>
        <fullName evidence="1">Chromosome undetermined SCAF7089, whole genome shotgun sequence</fullName>
    </submittedName>
    <submittedName>
        <fullName evidence="2">Zgc:109986</fullName>
    </submittedName>
</protein>
<dbReference type="OrthoDB" id="15794at2759"/>
<dbReference type="GO" id="GO:0008168">
    <property type="term" value="F:methyltransferase activity"/>
    <property type="evidence" value="ECO:0007669"/>
    <property type="project" value="TreeGrafter"/>
</dbReference>
<dbReference type="STRING" id="99883.ENSTNIP00000005142"/>
<dbReference type="Gene3D" id="3.40.50.150">
    <property type="entry name" value="Vaccinia Virus protein VP39"/>
    <property type="match status" value="1"/>
</dbReference>
<dbReference type="InterPro" id="IPR026669">
    <property type="entry name" value="Arsenite_MeTrfase-like"/>
</dbReference>
<sequence>MNFSEAKSEMMQLLGRVDPSELPRLINWIQGSDEIDELLSDNRRTLLKSIADDLRARLPPDAMFPSETTVHSKMQRLGHPTHHVDSFLYDEDQVDSLCEAGTLSRSFCLNCGSCRTAPLDFISHSFSISELQFIFQKVLPDLNGCVLVDVGSRLGAVLYGGYVFSSASQLIGLEISEEFVKLQKDIVEKYQLTDRIKVLHTDVCLQQALLHNTDVLIMNNVFEFFMEPAEQASAWSFIMQNFRKRGSLLVTVPGLHESLRTLQVVLQPGWVEELPVDSEVYLDRHTDPDSLTQIHLYRVL</sequence>
<dbReference type="HOGENOM" id="CLU_057934_0_0_1"/>
<dbReference type="OMA" id="AWECISH"/>
<dbReference type="KEGG" id="tng:GSTEN00003596G001"/>
<dbReference type="PANTHER" id="PTHR43675">
    <property type="entry name" value="ARSENITE METHYLTRANSFERASE"/>
    <property type="match status" value="1"/>
</dbReference>
<evidence type="ECO:0000313" key="1">
    <source>
        <dbReference type="EMBL" id="CAF89627.1"/>
    </source>
</evidence>